<dbReference type="Proteomes" id="UP000271098">
    <property type="component" value="Unassembled WGS sequence"/>
</dbReference>
<evidence type="ECO:0000313" key="2">
    <source>
        <dbReference type="Proteomes" id="UP000271098"/>
    </source>
</evidence>
<dbReference type="AlphaFoldDB" id="A0A3P7NTB5"/>
<name>A0A3P7NTB5_9BILA</name>
<sequence>MDDLFISEGFQKETSEYLLRRTTNHQKGISVDRVFVQAVFKKPRQ</sequence>
<protein>
    <submittedName>
        <fullName evidence="1">Uncharacterized protein</fullName>
    </submittedName>
</protein>
<evidence type="ECO:0000313" key="1">
    <source>
        <dbReference type="EMBL" id="VDN44310.1"/>
    </source>
</evidence>
<proteinExistence type="predicted"/>
<accession>A0A3P7NTB5</accession>
<keyword evidence="2" id="KW-1185">Reference proteome</keyword>
<dbReference type="EMBL" id="UYRT01105562">
    <property type="protein sequence ID" value="VDN44310.1"/>
    <property type="molecule type" value="Genomic_DNA"/>
</dbReference>
<reference evidence="1 2" key="1">
    <citation type="submission" date="2018-11" db="EMBL/GenBank/DDBJ databases">
        <authorList>
            <consortium name="Pathogen Informatics"/>
        </authorList>
    </citation>
    <scope>NUCLEOTIDE SEQUENCE [LARGE SCALE GENOMIC DNA]</scope>
</reference>
<gene>
    <name evidence="1" type="ORF">GPUH_LOCUS25522</name>
</gene>
<organism evidence="1 2">
    <name type="scientific">Gongylonema pulchrum</name>
    <dbReference type="NCBI Taxonomy" id="637853"/>
    <lineage>
        <taxon>Eukaryota</taxon>
        <taxon>Metazoa</taxon>
        <taxon>Ecdysozoa</taxon>
        <taxon>Nematoda</taxon>
        <taxon>Chromadorea</taxon>
        <taxon>Rhabditida</taxon>
        <taxon>Spirurina</taxon>
        <taxon>Spiruromorpha</taxon>
        <taxon>Spiruroidea</taxon>
        <taxon>Gongylonematidae</taxon>
        <taxon>Gongylonema</taxon>
    </lineage>
</organism>